<dbReference type="AlphaFoldDB" id="A0A3R6VIT5"/>
<dbReference type="InterPro" id="IPR022555">
    <property type="entry name" value="DUF2577"/>
</dbReference>
<dbReference type="Proteomes" id="UP000284109">
    <property type="component" value="Unassembled WGS sequence"/>
</dbReference>
<organism evidence="1 2">
    <name type="scientific">Bombilactobacillus bombi</name>
    <dbReference type="NCBI Taxonomy" id="1303590"/>
    <lineage>
        <taxon>Bacteria</taxon>
        <taxon>Bacillati</taxon>
        <taxon>Bacillota</taxon>
        <taxon>Bacilli</taxon>
        <taxon>Lactobacillales</taxon>
        <taxon>Lactobacillaceae</taxon>
        <taxon>Bombilactobacillus</taxon>
    </lineage>
</organism>
<dbReference type="RefSeq" id="WP_118901410.1">
    <property type="nucleotide sequence ID" value="NZ_QOCR01000004.1"/>
</dbReference>
<sequence length="122" mass="13848">MAGEQLLNMINSRGGKQSDYTDLVYGRVISAEPLKIQLSNQIILTESFLVLSKYVTKYKLKGKLTVKSHTDTIDKITGNRPTLTEDVEFEVDETLKVGDWVSMIRADGGQQFYVFEREPQND</sequence>
<evidence type="ECO:0008006" key="3">
    <source>
        <dbReference type="Google" id="ProtNLM"/>
    </source>
</evidence>
<keyword evidence="2" id="KW-1185">Reference proteome</keyword>
<gene>
    <name evidence="1" type="ORF">DS831_06070</name>
</gene>
<comment type="caution">
    <text evidence="1">The sequence shown here is derived from an EMBL/GenBank/DDBJ whole genome shotgun (WGS) entry which is preliminary data.</text>
</comment>
<protein>
    <recommendedName>
        <fullName evidence="3">DUF2577 domain-containing protein</fullName>
    </recommendedName>
</protein>
<dbReference type="Pfam" id="PF10844">
    <property type="entry name" value="DUF2577"/>
    <property type="match status" value="1"/>
</dbReference>
<dbReference type="EMBL" id="QOCR01000004">
    <property type="protein sequence ID" value="RHW49726.1"/>
    <property type="molecule type" value="Genomic_DNA"/>
</dbReference>
<evidence type="ECO:0000313" key="2">
    <source>
        <dbReference type="Proteomes" id="UP000284109"/>
    </source>
</evidence>
<proteinExistence type="predicted"/>
<dbReference type="OrthoDB" id="95576at2"/>
<evidence type="ECO:0000313" key="1">
    <source>
        <dbReference type="EMBL" id="RHW49726.1"/>
    </source>
</evidence>
<name>A0A3R6VIT5_9LACO</name>
<accession>A0A3R6VIT5</accession>
<reference evidence="1 2" key="1">
    <citation type="submission" date="2018-07" db="EMBL/GenBank/DDBJ databases">
        <title>Genome sequences of six Lactobacillus spp. isolated from bumble bee guts.</title>
        <authorList>
            <person name="Motta E.V.S."/>
            <person name="Moran N.A."/>
        </authorList>
    </citation>
    <scope>NUCLEOTIDE SEQUENCE [LARGE SCALE GENOMIC DNA]</scope>
    <source>
        <strain evidence="1 2">BI-1.1</strain>
    </source>
</reference>